<dbReference type="GO" id="GO:0006633">
    <property type="term" value="P:fatty acid biosynthetic process"/>
    <property type="evidence" value="ECO:0007669"/>
    <property type="project" value="UniProtKB-UniRule"/>
</dbReference>
<organism evidence="15 16">
    <name type="scientific">Pseudotamlana carrageenivorans</name>
    <dbReference type="NCBI Taxonomy" id="2069432"/>
    <lineage>
        <taxon>Bacteria</taxon>
        <taxon>Pseudomonadati</taxon>
        <taxon>Bacteroidota</taxon>
        <taxon>Flavobacteriia</taxon>
        <taxon>Flavobacteriales</taxon>
        <taxon>Flavobacteriaceae</taxon>
        <taxon>Pseudotamlana</taxon>
    </lineage>
</organism>
<sequence length="416" mass="44244">MELKRVVVTGLGALTPIGNTKDEYWEGLLGGKSGAAPITYYDTEKFKTKFACELKNFNVTDFIDRKEARKMDKFAQYAMVAADEAIEDAKLNLDEVDKLRVGVIWGAGIGGLETFQNEVLNFASGDGTPRFNPFFIPKMIADIAPGNISIKHGFMGPNYTTVSACASSANAMFDALNSIRLGHTDVVVTGGSEAAVTIAGMGGFNAMHALSTRNETPETASRPFDATRDGFVLGEGAGALILEEYEHAKARGAKIYAEFIGGGLSSDAHHMTAPHPDGIGVIAVMKNCLQNAGLKPEDVDHINTHGTSTPLGDVAELKAISEVFGDHAKSININSTKSMTGHLLGAAGAIEAISVILAMENGIVPPTINHTTVDEKIDPELNLTLNKAQKRDVKVAMSNTFGFGGHNACVLFKKID</sequence>
<dbReference type="SUPFAM" id="SSF53901">
    <property type="entry name" value="Thiolase-like"/>
    <property type="match status" value="2"/>
</dbReference>
<dbReference type="UniPathway" id="UPA00094"/>
<feature type="active site" description="For beta-ketoacyl synthase activity" evidence="12">
    <location>
        <position position="165"/>
    </location>
</feature>
<dbReference type="InterPro" id="IPR014030">
    <property type="entry name" value="Ketoacyl_synth_N"/>
</dbReference>
<dbReference type="PIRSF" id="PIRSF000447">
    <property type="entry name" value="KAS_II"/>
    <property type="match status" value="1"/>
</dbReference>
<evidence type="ECO:0000259" key="14">
    <source>
        <dbReference type="PROSITE" id="PS52004"/>
    </source>
</evidence>
<keyword evidence="5 11" id="KW-0444">Lipid biosynthesis</keyword>
<evidence type="ECO:0000256" key="2">
    <source>
        <dbReference type="ARBA" id="ARBA00008467"/>
    </source>
</evidence>
<dbReference type="KEGG" id="taj:C1A40_07650"/>
<keyword evidence="6 11" id="KW-0808">Transferase</keyword>
<protein>
    <recommendedName>
        <fullName evidence="4 11">3-oxoacyl-[acyl-carrier-protein] synthase 2</fullName>
        <ecNumber evidence="3 11">2.3.1.179</ecNumber>
    </recommendedName>
</protein>
<dbReference type="EMBL" id="CP025938">
    <property type="protein sequence ID" value="AUS05359.1"/>
    <property type="molecule type" value="Genomic_DNA"/>
</dbReference>
<dbReference type="EC" id="2.3.1.179" evidence="3 11"/>
<evidence type="ECO:0000256" key="12">
    <source>
        <dbReference type="PIRSR" id="PIRSR000447-1"/>
    </source>
</evidence>
<gene>
    <name evidence="15" type="primary">fabF</name>
    <name evidence="15" type="ORF">C1A40_07650</name>
</gene>
<comment type="catalytic activity">
    <reaction evidence="11">
        <text>(9Z)-hexadecenoyl-[ACP] + malonyl-[ACP] + H(+) = 3-oxo-(11Z)-octadecenoyl-[ACP] + holo-[ACP] + CO2</text>
        <dbReference type="Rhea" id="RHEA:55040"/>
        <dbReference type="Rhea" id="RHEA-COMP:9623"/>
        <dbReference type="Rhea" id="RHEA-COMP:9685"/>
        <dbReference type="Rhea" id="RHEA-COMP:10800"/>
        <dbReference type="Rhea" id="RHEA-COMP:14074"/>
        <dbReference type="ChEBI" id="CHEBI:15378"/>
        <dbReference type="ChEBI" id="CHEBI:16526"/>
        <dbReference type="ChEBI" id="CHEBI:64479"/>
        <dbReference type="ChEBI" id="CHEBI:78449"/>
        <dbReference type="ChEBI" id="CHEBI:83989"/>
        <dbReference type="ChEBI" id="CHEBI:138538"/>
        <dbReference type="EC" id="2.3.1.179"/>
    </reaction>
</comment>
<evidence type="ECO:0000256" key="4">
    <source>
        <dbReference type="ARBA" id="ARBA00014657"/>
    </source>
</evidence>
<dbReference type="PANTHER" id="PTHR11712">
    <property type="entry name" value="POLYKETIDE SYNTHASE-RELATED"/>
    <property type="match status" value="1"/>
</dbReference>
<dbReference type="InterPro" id="IPR000794">
    <property type="entry name" value="Beta-ketoacyl_synthase"/>
</dbReference>
<evidence type="ECO:0000256" key="3">
    <source>
        <dbReference type="ARBA" id="ARBA00012356"/>
    </source>
</evidence>
<dbReference type="SMART" id="SM00825">
    <property type="entry name" value="PKS_KS"/>
    <property type="match status" value="1"/>
</dbReference>
<dbReference type="CDD" id="cd00834">
    <property type="entry name" value="KAS_I_II"/>
    <property type="match status" value="1"/>
</dbReference>
<dbReference type="InterPro" id="IPR017568">
    <property type="entry name" value="3-oxoacyl-ACP_synth-2"/>
</dbReference>
<dbReference type="OrthoDB" id="9808669at2"/>
<keyword evidence="8" id="KW-0443">Lipid metabolism</keyword>
<dbReference type="Proteomes" id="UP000236592">
    <property type="component" value="Chromosome"/>
</dbReference>
<dbReference type="NCBIfam" id="TIGR03150">
    <property type="entry name" value="fabF"/>
    <property type="match status" value="1"/>
</dbReference>
<accession>A0A2I7SHI1</accession>
<name>A0A2I7SHI1_9FLAO</name>
<evidence type="ECO:0000313" key="15">
    <source>
        <dbReference type="EMBL" id="AUS05359.1"/>
    </source>
</evidence>
<dbReference type="NCBIfam" id="NF005589">
    <property type="entry name" value="PRK07314.1"/>
    <property type="match status" value="1"/>
</dbReference>
<dbReference type="AlphaFoldDB" id="A0A2I7SHI1"/>
<dbReference type="InterPro" id="IPR018201">
    <property type="entry name" value="Ketoacyl_synth_AS"/>
</dbReference>
<dbReference type="GO" id="GO:0004315">
    <property type="term" value="F:3-oxoacyl-[acyl-carrier-protein] synthase activity"/>
    <property type="evidence" value="ECO:0007669"/>
    <property type="project" value="UniProtKB-UniRule"/>
</dbReference>
<comment type="pathway">
    <text evidence="1 11">Lipid metabolism; fatty acid biosynthesis.</text>
</comment>
<dbReference type="Gene3D" id="3.40.47.10">
    <property type="match status" value="1"/>
</dbReference>
<evidence type="ECO:0000256" key="5">
    <source>
        <dbReference type="ARBA" id="ARBA00022516"/>
    </source>
</evidence>
<dbReference type="Pfam" id="PF00109">
    <property type="entry name" value="ketoacyl-synt"/>
    <property type="match status" value="1"/>
</dbReference>
<comment type="similarity">
    <text evidence="2 11 13">Belongs to the thiolase-like superfamily. Beta-ketoacyl-ACP synthases family.</text>
</comment>
<proteinExistence type="inferred from homology"/>
<evidence type="ECO:0000256" key="10">
    <source>
        <dbReference type="ARBA" id="ARBA00023315"/>
    </source>
</evidence>
<evidence type="ECO:0000256" key="9">
    <source>
        <dbReference type="ARBA" id="ARBA00023160"/>
    </source>
</evidence>
<evidence type="ECO:0000313" key="16">
    <source>
        <dbReference type="Proteomes" id="UP000236592"/>
    </source>
</evidence>
<dbReference type="PROSITE" id="PS52004">
    <property type="entry name" value="KS3_2"/>
    <property type="match status" value="1"/>
</dbReference>
<dbReference type="InterPro" id="IPR020841">
    <property type="entry name" value="PKS_Beta-ketoAc_synthase_dom"/>
</dbReference>
<evidence type="ECO:0000256" key="7">
    <source>
        <dbReference type="ARBA" id="ARBA00022832"/>
    </source>
</evidence>
<evidence type="ECO:0000256" key="1">
    <source>
        <dbReference type="ARBA" id="ARBA00005194"/>
    </source>
</evidence>
<evidence type="ECO:0000256" key="11">
    <source>
        <dbReference type="PIRNR" id="PIRNR000447"/>
    </source>
</evidence>
<keyword evidence="10 11" id="KW-0012">Acyltransferase</keyword>
<dbReference type="PROSITE" id="PS00606">
    <property type="entry name" value="KS3_1"/>
    <property type="match status" value="1"/>
</dbReference>
<evidence type="ECO:0000256" key="6">
    <source>
        <dbReference type="ARBA" id="ARBA00022679"/>
    </source>
</evidence>
<keyword evidence="7" id="KW-0276">Fatty acid metabolism</keyword>
<dbReference type="InterPro" id="IPR016039">
    <property type="entry name" value="Thiolase-like"/>
</dbReference>
<dbReference type="PANTHER" id="PTHR11712:SF336">
    <property type="entry name" value="3-OXOACYL-[ACYL-CARRIER-PROTEIN] SYNTHASE, MITOCHONDRIAL"/>
    <property type="match status" value="1"/>
</dbReference>
<reference evidence="16" key="1">
    <citation type="submission" date="2018-01" db="EMBL/GenBank/DDBJ databases">
        <title>Complete genome of Tamlana sp. UJ94.</title>
        <authorList>
            <person name="Jung J."/>
            <person name="Chung D."/>
            <person name="Bae S.S."/>
            <person name="Baek K."/>
        </authorList>
    </citation>
    <scope>NUCLEOTIDE SEQUENCE [LARGE SCALE GENOMIC DNA]</scope>
    <source>
        <strain evidence="16">UJ94</strain>
    </source>
</reference>
<evidence type="ECO:0000256" key="8">
    <source>
        <dbReference type="ARBA" id="ARBA00023098"/>
    </source>
</evidence>
<keyword evidence="9 11" id="KW-0275">Fatty acid biosynthesis</keyword>
<dbReference type="Pfam" id="PF02801">
    <property type="entry name" value="Ketoacyl-synt_C"/>
    <property type="match status" value="1"/>
</dbReference>
<dbReference type="FunFam" id="3.40.47.10:FF:000009">
    <property type="entry name" value="3-oxoacyl-[acyl-carrier-protein] synthase 2"/>
    <property type="match status" value="1"/>
</dbReference>
<comment type="catalytic activity">
    <reaction evidence="11">
        <text>a fatty acyl-[ACP] + malonyl-[ACP] + H(+) = a 3-oxoacyl-[ACP] + holo-[ACP] + CO2</text>
        <dbReference type="Rhea" id="RHEA:22836"/>
        <dbReference type="Rhea" id="RHEA-COMP:9623"/>
        <dbReference type="Rhea" id="RHEA-COMP:9685"/>
        <dbReference type="Rhea" id="RHEA-COMP:9916"/>
        <dbReference type="Rhea" id="RHEA-COMP:14125"/>
        <dbReference type="ChEBI" id="CHEBI:15378"/>
        <dbReference type="ChEBI" id="CHEBI:16526"/>
        <dbReference type="ChEBI" id="CHEBI:64479"/>
        <dbReference type="ChEBI" id="CHEBI:78449"/>
        <dbReference type="ChEBI" id="CHEBI:78776"/>
        <dbReference type="ChEBI" id="CHEBI:138651"/>
    </reaction>
</comment>
<comment type="function">
    <text evidence="11">Involved in the type II fatty acid elongation cycle. Catalyzes the elongation of a wide range of acyl-ACP by the addition of two carbons from malonyl-ACP to an acyl acceptor. Can efficiently catalyze the conversion of palmitoleoyl-ACP (cis-hexadec-9-enoyl-ACP) to cis-vaccenoyl-ACP (cis-octadec-11-enoyl-ACP), an essential step in the thermal regulation of fatty acid composition.</text>
</comment>
<dbReference type="InterPro" id="IPR014031">
    <property type="entry name" value="Ketoacyl_synth_C"/>
</dbReference>
<evidence type="ECO:0000256" key="13">
    <source>
        <dbReference type="RuleBase" id="RU003694"/>
    </source>
</evidence>
<keyword evidence="16" id="KW-1185">Reference proteome</keyword>
<dbReference type="GO" id="GO:0005829">
    <property type="term" value="C:cytosol"/>
    <property type="evidence" value="ECO:0007669"/>
    <property type="project" value="TreeGrafter"/>
</dbReference>
<feature type="domain" description="Ketosynthase family 3 (KS3)" evidence="14">
    <location>
        <begin position="3"/>
        <end position="414"/>
    </location>
</feature>
<dbReference type="RefSeq" id="WP_102995398.1">
    <property type="nucleotide sequence ID" value="NZ_CP025938.1"/>
</dbReference>